<evidence type="ECO:0000256" key="2">
    <source>
        <dbReference type="ARBA" id="ARBA00023242"/>
    </source>
</evidence>
<comment type="subcellular location">
    <subcellularLocation>
        <location evidence="1">Nucleus</location>
    </subcellularLocation>
</comment>
<reference evidence="4" key="2">
    <citation type="submission" date="2023-05" db="EMBL/GenBank/DDBJ databases">
        <authorList>
            <person name="Fouks B."/>
        </authorList>
    </citation>
    <scope>NUCLEOTIDE SEQUENCE</scope>
    <source>
        <strain evidence="4">Stay&amp;Tobe</strain>
        <tissue evidence="4">Testes</tissue>
    </source>
</reference>
<proteinExistence type="predicted"/>
<sequence length="262" mass="29682">PNTCRSLIDNFDCKLIPAQSPQKQQLIILANKFFSKFRKSMKLDLGWTNEAVEGYDSFKHGTLKRTDNLKLQYLSSLCYQSHNKSQVATFVVFATTNTFVGRDAMALESDRHSPNNTSSPDPAGSCQCCHQNQPPAENERVSLPFSVANILKPDFGRRAVISSRHQETFLYRHPNLPRSCRQHLRRYPVRVPLSPASSTVSATSSTQDEKISSDGSKGPQLWPAWVYCTRYSDRPSSVSRKHNWTYDDLEEDFRASPGKQCC</sequence>
<comment type="caution">
    <text evidence="4">The sequence shown here is derived from an EMBL/GenBank/DDBJ whole genome shotgun (WGS) entry which is preliminary data.</text>
</comment>
<evidence type="ECO:0000256" key="3">
    <source>
        <dbReference type="SAM" id="MobiDB-lite"/>
    </source>
</evidence>
<evidence type="ECO:0000313" key="5">
    <source>
        <dbReference type="Proteomes" id="UP001233999"/>
    </source>
</evidence>
<dbReference type="GO" id="GO:0000981">
    <property type="term" value="F:DNA-binding transcription factor activity, RNA polymerase II-specific"/>
    <property type="evidence" value="ECO:0007669"/>
    <property type="project" value="TreeGrafter"/>
</dbReference>
<dbReference type="GO" id="GO:0000978">
    <property type="term" value="F:RNA polymerase II cis-regulatory region sequence-specific DNA binding"/>
    <property type="evidence" value="ECO:0007669"/>
    <property type="project" value="TreeGrafter"/>
</dbReference>
<dbReference type="GO" id="GO:0005634">
    <property type="term" value="C:nucleus"/>
    <property type="evidence" value="ECO:0007669"/>
    <property type="project" value="UniProtKB-SubCell"/>
</dbReference>
<gene>
    <name evidence="4" type="ORF">L9F63_006914</name>
</gene>
<dbReference type="PANTHER" id="PTHR24341:SF6">
    <property type="entry name" value="HOMEOBOX PROTEIN INVECTED"/>
    <property type="match status" value="1"/>
</dbReference>
<dbReference type="AlphaFoldDB" id="A0AAD7Z9F1"/>
<reference evidence="4" key="1">
    <citation type="journal article" date="2023" name="IScience">
        <title>Live-bearing cockroach genome reveals convergent evolutionary mechanisms linked to viviparity in insects and beyond.</title>
        <authorList>
            <person name="Fouks B."/>
            <person name="Harrison M.C."/>
            <person name="Mikhailova A.A."/>
            <person name="Marchal E."/>
            <person name="English S."/>
            <person name="Carruthers M."/>
            <person name="Jennings E.C."/>
            <person name="Chiamaka E.L."/>
            <person name="Frigard R.A."/>
            <person name="Pippel M."/>
            <person name="Attardo G.M."/>
            <person name="Benoit J.B."/>
            <person name="Bornberg-Bauer E."/>
            <person name="Tobe S.S."/>
        </authorList>
    </citation>
    <scope>NUCLEOTIDE SEQUENCE</scope>
    <source>
        <strain evidence="4">Stay&amp;Tobe</strain>
    </source>
</reference>
<keyword evidence="5" id="KW-1185">Reference proteome</keyword>
<accession>A0AAD7Z9F1</accession>
<dbReference type="Proteomes" id="UP001233999">
    <property type="component" value="Unassembled WGS sequence"/>
</dbReference>
<name>A0AAD7Z9F1_DIPPU</name>
<evidence type="ECO:0000313" key="4">
    <source>
        <dbReference type="EMBL" id="KAJ9576225.1"/>
    </source>
</evidence>
<dbReference type="GO" id="GO:0030182">
    <property type="term" value="P:neuron differentiation"/>
    <property type="evidence" value="ECO:0007669"/>
    <property type="project" value="TreeGrafter"/>
</dbReference>
<evidence type="ECO:0000256" key="1">
    <source>
        <dbReference type="ARBA" id="ARBA00004123"/>
    </source>
</evidence>
<feature type="non-terminal residue" evidence="4">
    <location>
        <position position="1"/>
    </location>
</feature>
<dbReference type="InterPro" id="IPR050720">
    <property type="entry name" value="Engrailed_Homeobox_TFs"/>
</dbReference>
<protein>
    <submittedName>
        <fullName evidence="4">Uncharacterized protein</fullName>
    </submittedName>
</protein>
<keyword evidence="2" id="KW-0539">Nucleus</keyword>
<dbReference type="PANTHER" id="PTHR24341">
    <property type="entry name" value="HOMEOBOX PROTEIN ENGRAILED"/>
    <property type="match status" value="1"/>
</dbReference>
<organism evidence="4 5">
    <name type="scientific">Diploptera punctata</name>
    <name type="common">Pacific beetle cockroach</name>
    <dbReference type="NCBI Taxonomy" id="6984"/>
    <lineage>
        <taxon>Eukaryota</taxon>
        <taxon>Metazoa</taxon>
        <taxon>Ecdysozoa</taxon>
        <taxon>Arthropoda</taxon>
        <taxon>Hexapoda</taxon>
        <taxon>Insecta</taxon>
        <taxon>Pterygota</taxon>
        <taxon>Neoptera</taxon>
        <taxon>Polyneoptera</taxon>
        <taxon>Dictyoptera</taxon>
        <taxon>Blattodea</taxon>
        <taxon>Blaberoidea</taxon>
        <taxon>Blaberidae</taxon>
        <taxon>Diplopterinae</taxon>
        <taxon>Diploptera</taxon>
    </lineage>
</organism>
<feature type="region of interest" description="Disordered" evidence="3">
    <location>
        <begin position="193"/>
        <end position="217"/>
    </location>
</feature>
<feature type="compositionally biased region" description="Low complexity" evidence="3">
    <location>
        <begin position="193"/>
        <end position="205"/>
    </location>
</feature>
<dbReference type="EMBL" id="JASPKZ010009804">
    <property type="protein sequence ID" value="KAJ9576225.1"/>
    <property type="molecule type" value="Genomic_DNA"/>
</dbReference>
<feature type="non-terminal residue" evidence="4">
    <location>
        <position position="262"/>
    </location>
</feature>
<feature type="region of interest" description="Disordered" evidence="3">
    <location>
        <begin position="109"/>
        <end position="133"/>
    </location>
</feature>